<evidence type="ECO:0000313" key="1">
    <source>
        <dbReference type="EMBL" id="KAF5836115.1"/>
    </source>
</evidence>
<keyword evidence="2" id="KW-1185">Reference proteome</keyword>
<proteinExistence type="predicted"/>
<dbReference type="Proteomes" id="UP000815325">
    <property type="component" value="Unassembled WGS sequence"/>
</dbReference>
<comment type="caution">
    <text evidence="1">The sequence shown here is derived from an EMBL/GenBank/DDBJ whole genome shotgun (WGS) entry which is preliminary data.</text>
</comment>
<protein>
    <recommendedName>
        <fullName evidence="3">Encoded protein</fullName>
    </recommendedName>
</protein>
<evidence type="ECO:0000313" key="2">
    <source>
        <dbReference type="Proteomes" id="UP000815325"/>
    </source>
</evidence>
<accession>A0ABQ7GNC6</accession>
<feature type="non-terminal residue" evidence="1">
    <location>
        <position position="127"/>
    </location>
</feature>
<evidence type="ECO:0008006" key="3">
    <source>
        <dbReference type="Google" id="ProtNLM"/>
    </source>
</evidence>
<reference evidence="1" key="1">
    <citation type="submission" date="2017-08" db="EMBL/GenBank/DDBJ databases">
        <authorList>
            <person name="Polle J.E."/>
            <person name="Barry K."/>
            <person name="Cushman J."/>
            <person name="Schmutz J."/>
            <person name="Tran D."/>
            <person name="Hathwaick L.T."/>
            <person name="Yim W.C."/>
            <person name="Jenkins J."/>
            <person name="Mckie-Krisberg Z.M."/>
            <person name="Prochnik S."/>
            <person name="Lindquist E."/>
            <person name="Dockter R.B."/>
            <person name="Adam C."/>
            <person name="Molina H."/>
            <person name="Bunkerborg J."/>
            <person name="Jin E."/>
            <person name="Buchheim M."/>
            <person name="Magnuson J."/>
        </authorList>
    </citation>
    <scope>NUCLEOTIDE SEQUENCE</scope>
    <source>
        <strain evidence="1">CCAP 19/18</strain>
    </source>
</reference>
<dbReference type="EMBL" id="MU069674">
    <property type="protein sequence ID" value="KAF5836115.1"/>
    <property type="molecule type" value="Genomic_DNA"/>
</dbReference>
<organism evidence="1 2">
    <name type="scientific">Dunaliella salina</name>
    <name type="common">Green alga</name>
    <name type="synonym">Protococcus salinus</name>
    <dbReference type="NCBI Taxonomy" id="3046"/>
    <lineage>
        <taxon>Eukaryota</taxon>
        <taxon>Viridiplantae</taxon>
        <taxon>Chlorophyta</taxon>
        <taxon>core chlorophytes</taxon>
        <taxon>Chlorophyceae</taxon>
        <taxon>CS clade</taxon>
        <taxon>Chlamydomonadales</taxon>
        <taxon>Dunaliellaceae</taxon>
        <taxon>Dunaliella</taxon>
    </lineage>
</organism>
<name>A0ABQ7GNC6_DUNSA</name>
<gene>
    <name evidence="1" type="ORF">DUNSADRAFT_6368</name>
</gene>
<sequence>MQRRNHTVGINMHCCKHHPFVCAHGRIFGGCCSEDSFAPGTLVPTVARKCGHLSRNLVPAPPLRVQCKDAIYAYCLYDLVLGLAVKLSSKAVAASALGLGPAVTARGLASRAGLTLAASTAVGLAQM</sequence>